<reference evidence="2 3" key="1">
    <citation type="submission" date="2015-10" db="EMBL/GenBank/DDBJ databases">
        <title>Whole genome characterization of a novel monkey papillomavirus.</title>
        <authorList>
            <person name="Kocjan B.J."/>
            <person name="Poljak M."/>
            <person name="Hosnjak L."/>
            <person name="Staheli J.P."/>
            <person name="Dyen M.R."/>
            <person name="Ducore R.M."/>
            <person name="Colgin L.M."/>
            <person name="Lewis A.D."/>
        </authorList>
    </citation>
    <scope>NUCLEOTIDE SEQUENCE [LARGE SCALE GENOMIC DNA]</scope>
    <source>
        <strain evidence="2">OSCC1</strain>
    </source>
</reference>
<protein>
    <submittedName>
        <fullName evidence="2">E5 epsilon</fullName>
    </submittedName>
</protein>
<dbReference type="Proteomes" id="UP000164482">
    <property type="component" value="Genome"/>
</dbReference>
<gene>
    <name evidence="2" type="primary">E5epsilon</name>
</gene>
<proteinExistence type="predicted"/>
<sequence>MLLFWVTILPPSAAFGLCLLRFLLPLFTIYLHALSVVNSRM</sequence>
<keyword evidence="1" id="KW-0472">Membrane</keyword>
<name>A0A142K3F3_RHPV1</name>
<organism evidence="2 3">
    <name type="scientific">Macaca fuscata papillomavirus 1</name>
    <dbReference type="NCBI Taxonomy" id="1816787"/>
    <lineage>
        <taxon>Viruses</taxon>
        <taxon>Monodnaviria</taxon>
        <taxon>Shotokuvirae</taxon>
        <taxon>Cossaviricota</taxon>
        <taxon>Papovaviricetes</taxon>
        <taxon>Zurhausenvirales</taxon>
        <taxon>Papillomaviridae</taxon>
        <taxon>Firstpapillomavirinae</taxon>
        <taxon>Alphapapillomavirus</taxon>
        <taxon>Rhesus papillomavirus type 1</taxon>
    </lineage>
</organism>
<accession>A0A142K3F3</accession>
<evidence type="ECO:0000256" key="1">
    <source>
        <dbReference type="SAM" id="Phobius"/>
    </source>
</evidence>
<keyword evidence="1" id="KW-1133">Transmembrane helix</keyword>
<evidence type="ECO:0000313" key="3">
    <source>
        <dbReference type="Proteomes" id="UP000164482"/>
    </source>
</evidence>
<keyword evidence="1" id="KW-0812">Transmembrane</keyword>
<dbReference type="EMBL" id="KT944080">
    <property type="protein sequence ID" value="AMR98488.1"/>
    <property type="molecule type" value="Genomic_DNA"/>
</dbReference>
<feature type="transmembrane region" description="Helical" evidence="1">
    <location>
        <begin position="12"/>
        <end position="37"/>
    </location>
</feature>
<evidence type="ECO:0000313" key="2">
    <source>
        <dbReference type="EMBL" id="AMR98488.1"/>
    </source>
</evidence>